<comment type="caution">
    <text evidence="1">The sequence shown here is derived from an EMBL/GenBank/DDBJ whole genome shotgun (WGS) entry which is preliminary data.</text>
</comment>
<accession>A0A644YQT9</accession>
<reference evidence="1" key="1">
    <citation type="submission" date="2019-08" db="EMBL/GenBank/DDBJ databases">
        <authorList>
            <person name="Kucharzyk K."/>
            <person name="Murdoch R.W."/>
            <person name="Higgins S."/>
            <person name="Loffler F."/>
        </authorList>
    </citation>
    <scope>NUCLEOTIDE SEQUENCE</scope>
</reference>
<protein>
    <submittedName>
        <fullName evidence="1">Uncharacterized protein</fullName>
    </submittedName>
</protein>
<evidence type="ECO:0000313" key="1">
    <source>
        <dbReference type="EMBL" id="MPM28464.1"/>
    </source>
</evidence>
<dbReference type="EMBL" id="VSSQ01005264">
    <property type="protein sequence ID" value="MPM28464.1"/>
    <property type="molecule type" value="Genomic_DNA"/>
</dbReference>
<proteinExistence type="predicted"/>
<sequence length="65" mass="7418">MERADNRTGITVKAVFRAVISDLADRLADNCLEVEMRLGRNFPHYHDKSGRSNRFACHTRADILS</sequence>
<gene>
    <name evidence="1" type="ORF">SDC9_74990</name>
</gene>
<name>A0A644YQT9_9ZZZZ</name>
<organism evidence="1">
    <name type="scientific">bioreactor metagenome</name>
    <dbReference type="NCBI Taxonomy" id="1076179"/>
    <lineage>
        <taxon>unclassified sequences</taxon>
        <taxon>metagenomes</taxon>
        <taxon>ecological metagenomes</taxon>
    </lineage>
</organism>
<dbReference type="AlphaFoldDB" id="A0A644YQT9"/>